<sequence length="455" mass="49306">MNLVRLCNRLSIVLLGLLVLVAAHVEAAPQQQQAQPALAPTYRIFATREGLVGHMTGNGHIIQPRDRFVALPSWAVLSPKGTDRYRVRVTYKGRSVVVPVWDVGPWNTRDDYWNPDRRYRDLPVGRPMAEAAFFDGYNGGLDERGRRINNPNGIDIADGTFWDDLLMTRNDWVEVSFLWLGADPGPGAAITINPPPPSAPAPPPSPTSLPPAPVEAEAGSIVVDDGAAGYRVQGDGWNNASCGMNGSHAWIASTSDATRSTAAAVWTPSLPSAGSYEVLAYLPNCGSPATTSARYQVTHDDAVTSVTLNQQALAGTWVSLGTYSFGRVTGVQPQVELSNVTGENGRAVRFDAIAWAPRLDTEPPVSSIELIERKGNGYQITWGGTDAASGIASYDVQVRILPRGGWTDWRMQTTLTTAWFGPDEGKHFAFRVRARDRAGNLEPWPNEAQMDTTSS</sequence>
<dbReference type="OrthoDB" id="3734014at2"/>
<feature type="signal peptide" evidence="2">
    <location>
        <begin position="1"/>
        <end position="27"/>
    </location>
</feature>
<dbReference type="AlphaFoldDB" id="A0A2H3KIJ7"/>
<dbReference type="SUPFAM" id="SSF49265">
    <property type="entry name" value="Fibronectin type III"/>
    <property type="match status" value="1"/>
</dbReference>
<dbReference type="Pfam" id="PF25275">
    <property type="entry name" value="Golvesin_C"/>
    <property type="match status" value="1"/>
</dbReference>
<evidence type="ECO:0000313" key="5">
    <source>
        <dbReference type="Proteomes" id="UP000220922"/>
    </source>
</evidence>
<name>A0A2H3KIJ7_9CHLR</name>
<evidence type="ECO:0000256" key="2">
    <source>
        <dbReference type="SAM" id="SignalP"/>
    </source>
</evidence>
<keyword evidence="5" id="KW-1185">Reference proteome</keyword>
<dbReference type="EMBL" id="LYXE01000127">
    <property type="protein sequence ID" value="PDV97658.1"/>
    <property type="molecule type" value="Genomic_DNA"/>
</dbReference>
<feature type="domain" description="Golvesin/Xly CBD-like" evidence="3">
    <location>
        <begin position="221"/>
        <end position="353"/>
    </location>
</feature>
<protein>
    <recommendedName>
        <fullName evidence="3">Golvesin/Xly CBD-like domain-containing protein</fullName>
    </recommendedName>
</protein>
<dbReference type="InterPro" id="IPR033803">
    <property type="entry name" value="CBD-like_Golvesin-Xly"/>
</dbReference>
<reference evidence="4 5" key="1">
    <citation type="submission" date="2016-05" db="EMBL/GenBank/DDBJ databases">
        <authorList>
            <person name="Lavstsen T."/>
            <person name="Jespersen J.S."/>
        </authorList>
    </citation>
    <scope>NUCLEOTIDE SEQUENCE [LARGE SCALE GENOMIC DNA]</scope>
    <source>
        <strain evidence="4 5">B7-9</strain>
    </source>
</reference>
<feature type="chain" id="PRO_5013695699" description="Golvesin/Xly CBD-like domain-containing protein" evidence="2">
    <location>
        <begin position="28"/>
        <end position="455"/>
    </location>
</feature>
<feature type="compositionally biased region" description="Pro residues" evidence="1">
    <location>
        <begin position="193"/>
        <end position="213"/>
    </location>
</feature>
<keyword evidence="2" id="KW-0732">Signal</keyword>
<evidence type="ECO:0000259" key="3">
    <source>
        <dbReference type="Pfam" id="PF25275"/>
    </source>
</evidence>
<dbReference type="Proteomes" id="UP000220922">
    <property type="component" value="Unassembled WGS sequence"/>
</dbReference>
<comment type="caution">
    <text evidence="4">The sequence shown here is derived from an EMBL/GenBank/DDBJ whole genome shotgun (WGS) entry which is preliminary data.</text>
</comment>
<feature type="region of interest" description="Disordered" evidence="1">
    <location>
        <begin position="190"/>
        <end position="213"/>
    </location>
</feature>
<dbReference type="InterPro" id="IPR036116">
    <property type="entry name" value="FN3_sf"/>
</dbReference>
<evidence type="ECO:0000313" key="4">
    <source>
        <dbReference type="EMBL" id="PDV97658.1"/>
    </source>
</evidence>
<dbReference type="RefSeq" id="WP_097654285.1">
    <property type="nucleotide sequence ID" value="NZ_LYXE01000127.1"/>
</dbReference>
<accession>A0A2H3KIJ7</accession>
<proteinExistence type="predicted"/>
<gene>
    <name evidence="4" type="ORF">A9Q02_04180</name>
</gene>
<organism evidence="4 5">
    <name type="scientific">Candidatus Chloroploca asiatica</name>
    <dbReference type="NCBI Taxonomy" id="1506545"/>
    <lineage>
        <taxon>Bacteria</taxon>
        <taxon>Bacillati</taxon>
        <taxon>Chloroflexota</taxon>
        <taxon>Chloroflexia</taxon>
        <taxon>Chloroflexales</taxon>
        <taxon>Chloroflexineae</taxon>
        <taxon>Oscillochloridaceae</taxon>
        <taxon>Candidatus Chloroploca</taxon>
    </lineage>
</organism>
<evidence type="ECO:0000256" key="1">
    <source>
        <dbReference type="SAM" id="MobiDB-lite"/>
    </source>
</evidence>